<keyword evidence="3" id="KW-0813">Transport</keyword>
<evidence type="ECO:0000256" key="4">
    <source>
        <dbReference type="ARBA" id="ARBA00022475"/>
    </source>
</evidence>
<evidence type="ECO:0000256" key="6">
    <source>
        <dbReference type="ARBA" id="ARBA00022989"/>
    </source>
</evidence>
<dbReference type="AlphaFoldDB" id="A0A502FT69"/>
<evidence type="ECO:0000256" key="1">
    <source>
        <dbReference type="ARBA" id="ARBA00004651"/>
    </source>
</evidence>
<evidence type="ECO:0000256" key="3">
    <source>
        <dbReference type="ARBA" id="ARBA00022448"/>
    </source>
</evidence>
<evidence type="ECO:0000313" key="9">
    <source>
        <dbReference type="EMBL" id="TPG52675.1"/>
    </source>
</evidence>
<dbReference type="Pfam" id="PF01925">
    <property type="entry name" value="TauE"/>
    <property type="match status" value="1"/>
</dbReference>
<proteinExistence type="inferred from homology"/>
<evidence type="ECO:0000256" key="8">
    <source>
        <dbReference type="RuleBase" id="RU363041"/>
    </source>
</evidence>
<feature type="transmembrane region" description="Helical" evidence="8">
    <location>
        <begin position="70"/>
        <end position="90"/>
    </location>
</feature>
<keyword evidence="6 8" id="KW-1133">Transmembrane helix</keyword>
<comment type="subcellular location">
    <subcellularLocation>
        <location evidence="1 8">Cell membrane</location>
        <topology evidence="1 8">Multi-pass membrane protein</topology>
    </subcellularLocation>
</comment>
<comment type="caution">
    <text evidence="9">The sequence shown here is derived from an EMBL/GenBank/DDBJ whole genome shotgun (WGS) entry which is preliminary data.</text>
</comment>
<gene>
    <name evidence="9" type="ORF">EAH76_12385</name>
</gene>
<keyword evidence="5 8" id="KW-0812">Transmembrane</keyword>
<comment type="similarity">
    <text evidence="2 8">Belongs to the 4-toluene sulfonate uptake permease (TSUP) (TC 2.A.102) family.</text>
</comment>
<feature type="transmembrane region" description="Helical" evidence="8">
    <location>
        <begin position="97"/>
        <end position="117"/>
    </location>
</feature>
<feature type="transmembrane region" description="Helical" evidence="8">
    <location>
        <begin position="168"/>
        <end position="189"/>
    </location>
</feature>
<feature type="transmembrane region" description="Helical" evidence="8">
    <location>
        <begin position="129"/>
        <end position="148"/>
    </location>
</feature>
<name>A0A502FT69_9SPHN</name>
<evidence type="ECO:0000256" key="2">
    <source>
        <dbReference type="ARBA" id="ARBA00009142"/>
    </source>
</evidence>
<dbReference type="PANTHER" id="PTHR30269">
    <property type="entry name" value="TRANSMEMBRANE PROTEIN YFCA"/>
    <property type="match status" value="1"/>
</dbReference>
<dbReference type="OrthoDB" id="7028171at2"/>
<dbReference type="Proteomes" id="UP000319931">
    <property type="component" value="Unassembled WGS sequence"/>
</dbReference>
<organism evidence="9 10">
    <name type="scientific">Sphingomonas glacialis</name>
    <dbReference type="NCBI Taxonomy" id="658225"/>
    <lineage>
        <taxon>Bacteria</taxon>
        <taxon>Pseudomonadati</taxon>
        <taxon>Pseudomonadota</taxon>
        <taxon>Alphaproteobacteria</taxon>
        <taxon>Sphingomonadales</taxon>
        <taxon>Sphingomonadaceae</taxon>
        <taxon>Sphingomonas</taxon>
    </lineage>
</organism>
<protein>
    <recommendedName>
        <fullName evidence="8">Probable membrane transporter protein</fullName>
    </recommendedName>
</protein>
<evidence type="ECO:0000313" key="10">
    <source>
        <dbReference type="Proteomes" id="UP000319931"/>
    </source>
</evidence>
<evidence type="ECO:0000256" key="7">
    <source>
        <dbReference type="ARBA" id="ARBA00023136"/>
    </source>
</evidence>
<feature type="transmembrane region" description="Helical" evidence="8">
    <location>
        <begin position="45"/>
        <end position="64"/>
    </location>
</feature>
<dbReference type="PANTHER" id="PTHR30269:SF37">
    <property type="entry name" value="MEMBRANE TRANSPORTER PROTEIN"/>
    <property type="match status" value="1"/>
</dbReference>
<dbReference type="InterPro" id="IPR052017">
    <property type="entry name" value="TSUP"/>
</dbReference>
<feature type="transmembrane region" description="Helical" evidence="8">
    <location>
        <begin position="6"/>
        <end position="33"/>
    </location>
</feature>
<reference evidence="9 10" key="1">
    <citation type="journal article" date="2019" name="Environ. Microbiol.">
        <title>Species interactions and distinct microbial communities in high Arctic permafrost affected cryosols are associated with the CH4 and CO2 gas fluxes.</title>
        <authorList>
            <person name="Altshuler I."/>
            <person name="Hamel J."/>
            <person name="Turney S."/>
            <person name="Magnuson E."/>
            <person name="Levesque R."/>
            <person name="Greer C."/>
            <person name="Whyte L.G."/>
        </authorList>
    </citation>
    <scope>NUCLEOTIDE SEQUENCE [LARGE SCALE GENOMIC DNA]</scope>
    <source>
        <strain evidence="9 10">E6.1</strain>
    </source>
</reference>
<dbReference type="InterPro" id="IPR002781">
    <property type="entry name" value="TM_pro_TauE-like"/>
</dbReference>
<sequence length="249" mass="26336">MNEPLLFYALAVPAVVLLGLSKGGFAGLGALALPMLALAISPVRAAAILLPILIVQDVVGVWAFRRDWDAAILGWMLPGAGVGIVLGYLFAAQVSTAAVLALVGAISVLFGLYRLWSERRGTVAVAAQAPGWVGSLLGIASGFTSQIAHAGQPPFQVYVLPRRLPRDVLVGTTAIFFAAVNWAKVPAYWALGQFDRDTLGVAALLLPVAIASTFAGVWLVRRVSPERFYTAIYTLMVLVGVKLIWDALA</sequence>
<dbReference type="GO" id="GO:0005886">
    <property type="term" value="C:plasma membrane"/>
    <property type="evidence" value="ECO:0007669"/>
    <property type="project" value="UniProtKB-SubCell"/>
</dbReference>
<keyword evidence="4 8" id="KW-1003">Cell membrane</keyword>
<feature type="transmembrane region" description="Helical" evidence="8">
    <location>
        <begin position="227"/>
        <end position="245"/>
    </location>
</feature>
<dbReference type="RefSeq" id="WP_140850589.1">
    <property type="nucleotide sequence ID" value="NZ_RCZC01000003.1"/>
</dbReference>
<evidence type="ECO:0000256" key="5">
    <source>
        <dbReference type="ARBA" id="ARBA00022692"/>
    </source>
</evidence>
<keyword evidence="10" id="KW-1185">Reference proteome</keyword>
<keyword evidence="7 8" id="KW-0472">Membrane</keyword>
<dbReference type="EMBL" id="RCZC01000003">
    <property type="protein sequence ID" value="TPG52675.1"/>
    <property type="molecule type" value="Genomic_DNA"/>
</dbReference>
<feature type="transmembrane region" description="Helical" evidence="8">
    <location>
        <begin position="201"/>
        <end position="220"/>
    </location>
</feature>
<accession>A0A502FT69</accession>